<reference evidence="1" key="1">
    <citation type="submission" date="2019-08" db="EMBL/GenBank/DDBJ databases">
        <authorList>
            <person name="Kucharzyk K."/>
            <person name="Murdoch R.W."/>
            <person name="Higgins S."/>
            <person name="Loffler F."/>
        </authorList>
    </citation>
    <scope>NUCLEOTIDE SEQUENCE</scope>
</reference>
<sequence>MDHILSEENGNSQTGGVDCYLLHATDSLHGGGIENTTDQSFFQIGLEIIGHHRAGDRPVGGELGHLTDFLFEGHQFQYRIHPLRYVLVAAVALPLAGFLGVS</sequence>
<proteinExistence type="predicted"/>
<accession>A0A645IK10</accession>
<name>A0A645IK10_9ZZZZ</name>
<protein>
    <submittedName>
        <fullName evidence="1">Uncharacterized protein</fullName>
    </submittedName>
</protein>
<dbReference type="EMBL" id="VSSQ01116072">
    <property type="protein sequence ID" value="MPN51202.1"/>
    <property type="molecule type" value="Genomic_DNA"/>
</dbReference>
<gene>
    <name evidence="1" type="ORF">SDC9_198844</name>
</gene>
<evidence type="ECO:0000313" key="1">
    <source>
        <dbReference type="EMBL" id="MPN51202.1"/>
    </source>
</evidence>
<comment type="caution">
    <text evidence="1">The sequence shown here is derived from an EMBL/GenBank/DDBJ whole genome shotgun (WGS) entry which is preliminary data.</text>
</comment>
<organism evidence="1">
    <name type="scientific">bioreactor metagenome</name>
    <dbReference type="NCBI Taxonomy" id="1076179"/>
    <lineage>
        <taxon>unclassified sequences</taxon>
        <taxon>metagenomes</taxon>
        <taxon>ecological metagenomes</taxon>
    </lineage>
</organism>
<dbReference type="AlphaFoldDB" id="A0A645IK10"/>